<organism evidence="4 5">
    <name type="scientific">Paractinoplanes aksuensis</name>
    <dbReference type="NCBI Taxonomy" id="2939490"/>
    <lineage>
        <taxon>Bacteria</taxon>
        <taxon>Bacillati</taxon>
        <taxon>Actinomycetota</taxon>
        <taxon>Actinomycetes</taxon>
        <taxon>Micromonosporales</taxon>
        <taxon>Micromonosporaceae</taxon>
        <taxon>Paractinoplanes</taxon>
    </lineage>
</organism>
<evidence type="ECO:0000313" key="4">
    <source>
        <dbReference type="EMBL" id="MCO8275809.1"/>
    </source>
</evidence>
<keyword evidence="2" id="KW-0378">Hydrolase</keyword>
<dbReference type="RefSeq" id="WP_253241847.1">
    <property type="nucleotide sequence ID" value="NZ_JAMYJR010000040.1"/>
</dbReference>
<dbReference type="CDD" id="cd04688">
    <property type="entry name" value="NUDIX_Hydrolase"/>
    <property type="match status" value="1"/>
</dbReference>
<evidence type="ECO:0000259" key="3">
    <source>
        <dbReference type="PROSITE" id="PS51462"/>
    </source>
</evidence>
<reference evidence="4 5" key="1">
    <citation type="submission" date="2022-06" db="EMBL/GenBank/DDBJ databases">
        <title>New Species of the Genus Actinoplanes, ActinopZanes ferrugineus.</title>
        <authorList>
            <person name="Ding P."/>
        </authorList>
    </citation>
    <scope>NUCLEOTIDE SEQUENCE [LARGE SCALE GENOMIC DNA]</scope>
    <source>
        <strain evidence="4 5">TRM88003</strain>
    </source>
</reference>
<evidence type="ECO:0000313" key="5">
    <source>
        <dbReference type="Proteomes" id="UP001523369"/>
    </source>
</evidence>
<evidence type="ECO:0000256" key="2">
    <source>
        <dbReference type="ARBA" id="ARBA00022801"/>
    </source>
</evidence>
<accession>A0ABT1DY84</accession>
<dbReference type="Proteomes" id="UP001523369">
    <property type="component" value="Unassembled WGS sequence"/>
</dbReference>
<dbReference type="SUPFAM" id="SSF55811">
    <property type="entry name" value="Nudix"/>
    <property type="match status" value="1"/>
</dbReference>
<name>A0ABT1DY84_9ACTN</name>
<proteinExistence type="predicted"/>
<comment type="cofactor">
    <cofactor evidence="1">
        <name>Mg(2+)</name>
        <dbReference type="ChEBI" id="CHEBI:18420"/>
    </cofactor>
</comment>
<feature type="domain" description="Nudix hydrolase" evidence="3">
    <location>
        <begin position="1"/>
        <end position="134"/>
    </location>
</feature>
<dbReference type="InterPro" id="IPR015797">
    <property type="entry name" value="NUDIX_hydrolase-like_dom_sf"/>
</dbReference>
<dbReference type="Gene3D" id="3.90.79.10">
    <property type="entry name" value="Nucleoside Triphosphate Pyrophosphohydrolase"/>
    <property type="match status" value="1"/>
</dbReference>
<dbReference type="Pfam" id="PF00293">
    <property type="entry name" value="NUDIX"/>
    <property type="match status" value="1"/>
</dbReference>
<dbReference type="InterPro" id="IPR000086">
    <property type="entry name" value="NUDIX_hydrolase_dom"/>
</dbReference>
<comment type="caution">
    <text evidence="4">The sequence shown here is derived from an EMBL/GenBank/DDBJ whole genome shotgun (WGS) entry which is preliminary data.</text>
</comment>
<keyword evidence="5" id="KW-1185">Reference proteome</keyword>
<dbReference type="PROSITE" id="PS51462">
    <property type="entry name" value="NUDIX"/>
    <property type="match status" value="1"/>
</dbReference>
<sequence>MIRPIALAVPRRGDDILVFEAHDGSFFRPLGGGIEFGETAEAALRREMREELAVDVEDVRCLGVLENLFHACGRDGHEIVFVFDCRLSDPAVYDRDVVGEVLDDPGTRVLWHPLDSFTADAPLYPAGLADLLTR</sequence>
<gene>
    <name evidence="4" type="ORF">M1L60_35040</name>
</gene>
<evidence type="ECO:0000256" key="1">
    <source>
        <dbReference type="ARBA" id="ARBA00001946"/>
    </source>
</evidence>
<protein>
    <submittedName>
        <fullName evidence="4">NUDIX domain-containing protein</fullName>
    </submittedName>
</protein>
<dbReference type="EMBL" id="JAMYJR010000040">
    <property type="protein sequence ID" value="MCO8275809.1"/>
    <property type="molecule type" value="Genomic_DNA"/>
</dbReference>
<dbReference type="PANTHER" id="PTHR43046">
    <property type="entry name" value="GDP-MANNOSE MANNOSYL HYDROLASE"/>
    <property type="match status" value="1"/>
</dbReference>
<dbReference type="PANTHER" id="PTHR43046:SF14">
    <property type="entry name" value="MUTT_NUDIX FAMILY PROTEIN"/>
    <property type="match status" value="1"/>
</dbReference>